<feature type="transmembrane region" description="Helical" evidence="1">
    <location>
        <begin position="268"/>
        <end position="295"/>
    </location>
</feature>
<gene>
    <name evidence="2" type="ORF">GCWU0000282_003040</name>
</gene>
<proteinExistence type="predicted"/>
<dbReference type="OrthoDB" id="5753718at2"/>
<feature type="transmembrane region" description="Helical" evidence="1">
    <location>
        <begin position="216"/>
        <end position="237"/>
    </location>
</feature>
<dbReference type="RefSeq" id="WP_023355882.1">
    <property type="nucleotide sequence ID" value="NZ_KI535370.1"/>
</dbReference>
<keyword evidence="3" id="KW-1185">Reference proteome</keyword>
<sequence>MKKHYSFGITLIVLTFTLLFCLYSKIYADELSSDKDIREHYSKAMEDTDYIIFKAKVLEIEYDDTAEKRNVSLEADIRYQHLKIEILDGSHKGETMTIRHTIERIMPGYYIFKAGDKLLIRATEDNGKIETVKIQEKVRDTQVYLIVGLFVTLLLIIGGIKGLKTLVSLVIAVAMIFFGYIPLIIKGVSPILASLGISIPVVIITLIIISGKNIKTFVAIIGTSLGVIISGILAFIFGNFAHLTGLADDSSISLAYIPQFRNLDYKGILFGTILIGAIGAIMDVAISIASALYEINDLDKNISKKNMIISGMNIGKDMMGSMSNTLILAYVGTTLHLIILFIVYRIRFTEIINLDSIATEIIRAMAGSIGLIITIPVTVVIGTAIYKKKKA</sequence>
<feature type="transmembrane region" description="Helical" evidence="1">
    <location>
        <begin position="143"/>
        <end position="160"/>
    </location>
</feature>
<dbReference type="eggNOG" id="COG5438">
    <property type="taxonomic scope" value="Bacteria"/>
</dbReference>
<accession>V2XYD7</accession>
<dbReference type="STRING" id="592026.GCWU0000282_003040"/>
<keyword evidence="1" id="KW-0812">Transmembrane</keyword>
<dbReference type="InterPro" id="IPR012507">
    <property type="entry name" value="YibE_F"/>
</dbReference>
<dbReference type="Proteomes" id="UP000018227">
    <property type="component" value="Unassembled WGS sequence"/>
</dbReference>
<name>V2XYD7_9FIRM</name>
<feature type="transmembrane region" description="Helical" evidence="1">
    <location>
        <begin position="167"/>
        <end position="185"/>
    </location>
</feature>
<dbReference type="PANTHER" id="PTHR41771">
    <property type="entry name" value="MEMBRANE PROTEIN-RELATED"/>
    <property type="match status" value="1"/>
</dbReference>
<feature type="transmembrane region" description="Helical" evidence="1">
    <location>
        <begin position="191"/>
        <end position="209"/>
    </location>
</feature>
<dbReference type="PANTHER" id="PTHR41771:SF1">
    <property type="entry name" value="MEMBRANE PROTEIN"/>
    <property type="match status" value="1"/>
</dbReference>
<evidence type="ECO:0000313" key="3">
    <source>
        <dbReference type="Proteomes" id="UP000018227"/>
    </source>
</evidence>
<dbReference type="HOGENOM" id="CLU_028166_4_0_9"/>
<feature type="transmembrane region" description="Helical" evidence="1">
    <location>
        <begin position="364"/>
        <end position="386"/>
    </location>
</feature>
<evidence type="ECO:0000256" key="1">
    <source>
        <dbReference type="SAM" id="Phobius"/>
    </source>
</evidence>
<protein>
    <submittedName>
        <fullName evidence="2">YibE/F-like protein</fullName>
    </submittedName>
</protein>
<feature type="transmembrane region" description="Helical" evidence="1">
    <location>
        <begin position="326"/>
        <end position="344"/>
    </location>
</feature>
<dbReference type="EMBL" id="ACIL03000020">
    <property type="protein sequence ID" value="ESL01743.1"/>
    <property type="molecule type" value="Genomic_DNA"/>
</dbReference>
<dbReference type="Pfam" id="PF07907">
    <property type="entry name" value="YibE_F"/>
    <property type="match status" value="1"/>
</dbReference>
<comment type="caution">
    <text evidence="2">The sequence shown here is derived from an EMBL/GenBank/DDBJ whole genome shotgun (WGS) entry which is preliminary data.</text>
</comment>
<keyword evidence="1" id="KW-0472">Membrane</keyword>
<keyword evidence="1" id="KW-1133">Transmembrane helix</keyword>
<organism evidence="2 3">
    <name type="scientific">Catonella morbi ATCC 51271</name>
    <dbReference type="NCBI Taxonomy" id="592026"/>
    <lineage>
        <taxon>Bacteria</taxon>
        <taxon>Bacillati</taxon>
        <taxon>Bacillota</taxon>
        <taxon>Clostridia</taxon>
        <taxon>Lachnospirales</taxon>
        <taxon>Lachnospiraceae</taxon>
        <taxon>Catonella</taxon>
    </lineage>
</organism>
<evidence type="ECO:0000313" key="2">
    <source>
        <dbReference type="EMBL" id="ESL01743.1"/>
    </source>
</evidence>
<reference evidence="2 3" key="1">
    <citation type="submission" date="2013-06" db="EMBL/GenBank/DDBJ databases">
        <authorList>
            <person name="Weinstock G."/>
            <person name="Sodergren E."/>
            <person name="Clifton S."/>
            <person name="Fulton L."/>
            <person name="Fulton B."/>
            <person name="Courtney L."/>
            <person name="Fronick C."/>
            <person name="Harrison M."/>
            <person name="Strong C."/>
            <person name="Farmer C."/>
            <person name="Delahaunty K."/>
            <person name="Markovic C."/>
            <person name="Hall O."/>
            <person name="Minx P."/>
            <person name="Tomlinson C."/>
            <person name="Mitreva M."/>
            <person name="Nelson J."/>
            <person name="Hou S."/>
            <person name="Wollam A."/>
            <person name="Pepin K.H."/>
            <person name="Johnson M."/>
            <person name="Bhonagiri V."/>
            <person name="Nash W.E."/>
            <person name="Warren W."/>
            <person name="Chinwalla A."/>
            <person name="Mardis E.R."/>
            <person name="Wilson R.K."/>
        </authorList>
    </citation>
    <scope>NUCLEOTIDE SEQUENCE [LARGE SCALE GENOMIC DNA]</scope>
    <source>
        <strain evidence="2 3">ATCC 51271</strain>
    </source>
</reference>
<dbReference type="AlphaFoldDB" id="V2XYD7"/>